<sequence length="183" mass="19730">MLAVPVTGVSAKVSAPSTIWAKAGVGREQFSADALECGMQGLAVNIDNTEEVKTLARASEQLEAIDASAMAALTDGSSQFGRPDLDSVRVQNGLDVAARKAADQQTVIATAQPEQQYARIKEMMFTVVRKCMLKLGYNKIVLTADQRNEYSSMKGGADARRNYIHQLASDPQVLETQRETPAP</sequence>
<dbReference type="AlphaFoldDB" id="A0A401IWW6"/>
<evidence type="ECO:0000313" key="1">
    <source>
        <dbReference type="EMBL" id="GBH28849.1"/>
    </source>
</evidence>
<dbReference type="EMBL" id="BBQY01000001">
    <property type="protein sequence ID" value="GBH28849.1"/>
    <property type="molecule type" value="Genomic_DNA"/>
</dbReference>
<keyword evidence="2" id="KW-1185">Reference proteome</keyword>
<evidence type="ECO:0000313" key="2">
    <source>
        <dbReference type="Proteomes" id="UP000290975"/>
    </source>
</evidence>
<protein>
    <submittedName>
        <fullName evidence="1">Uncharacterized protein</fullName>
    </submittedName>
</protein>
<proteinExistence type="predicted"/>
<accession>A0A401IWW6</accession>
<comment type="caution">
    <text evidence="1">The sequence shown here is derived from an EMBL/GenBank/DDBJ whole genome shotgun (WGS) entry which is preliminary data.</text>
</comment>
<reference evidence="1 2" key="1">
    <citation type="submission" date="2014-12" db="EMBL/GenBank/DDBJ databases">
        <title>Whole genome sequencing of Sphingobium xenophagum OW59.</title>
        <authorList>
            <person name="Ohta Y."/>
            <person name="Nishi S."/>
            <person name="Hatada Y."/>
        </authorList>
    </citation>
    <scope>NUCLEOTIDE SEQUENCE [LARGE SCALE GENOMIC DNA]</scope>
    <source>
        <strain evidence="1 2">OW59</strain>
    </source>
</reference>
<name>A0A401IWW6_SPHXE</name>
<organism evidence="1 2">
    <name type="scientific">Sphingobium xenophagum</name>
    <dbReference type="NCBI Taxonomy" id="121428"/>
    <lineage>
        <taxon>Bacteria</taxon>
        <taxon>Pseudomonadati</taxon>
        <taxon>Pseudomonadota</taxon>
        <taxon>Alphaproteobacteria</taxon>
        <taxon>Sphingomonadales</taxon>
        <taxon>Sphingomonadaceae</taxon>
        <taxon>Sphingobium</taxon>
    </lineage>
</organism>
<dbReference type="Proteomes" id="UP000290975">
    <property type="component" value="Unassembled WGS sequence"/>
</dbReference>
<gene>
    <name evidence="1" type="ORF">MBESOW_P0102</name>
</gene>